<proteinExistence type="predicted"/>
<protein>
    <recommendedName>
        <fullName evidence="2">Type 4 fimbrial biogenesis protein PilX N-terminal domain-containing protein</fullName>
    </recommendedName>
</protein>
<dbReference type="Pfam" id="PF14341">
    <property type="entry name" value="PilX_N"/>
    <property type="match status" value="1"/>
</dbReference>
<name>A0A1A8XK30_9PROT</name>
<feature type="domain" description="Type 4 fimbrial biogenesis protein PilX N-terminal" evidence="2">
    <location>
        <begin position="10"/>
        <end position="58"/>
    </location>
</feature>
<gene>
    <name evidence="3" type="ORF">ACCAA_130206</name>
</gene>
<feature type="transmembrane region" description="Helical" evidence="1">
    <location>
        <begin position="6"/>
        <end position="31"/>
    </location>
</feature>
<keyword evidence="1" id="KW-0472">Membrane</keyword>
<dbReference type="STRING" id="1860102.ACCAA_130206"/>
<dbReference type="Proteomes" id="UP000199169">
    <property type="component" value="Unassembled WGS sequence"/>
</dbReference>
<sequence>MNKTTAAQTGVVLITSLILLVIMTLLAVSLVRTSVIELKIGGASQIAAQNLANAEASIWAFMNAPSNRGRFFHGHVFPKVDGCVDFSADYDVLEDPHFSYLDVAKHQLCMKVAEVACADFAGVGSGNMLGSNTLQAVYFDVRADARDPVFSGRTIVHQGIRSIAPPGACF</sequence>
<evidence type="ECO:0000313" key="3">
    <source>
        <dbReference type="EMBL" id="SBT04303.1"/>
    </source>
</evidence>
<keyword evidence="1" id="KW-0812">Transmembrane</keyword>
<dbReference type="EMBL" id="FLQX01000035">
    <property type="protein sequence ID" value="SBT04303.1"/>
    <property type="molecule type" value="Genomic_DNA"/>
</dbReference>
<evidence type="ECO:0000259" key="2">
    <source>
        <dbReference type="Pfam" id="PF14341"/>
    </source>
</evidence>
<organism evidence="3 4">
    <name type="scientific">Candidatus Accumulibacter aalborgensis</name>
    <dbReference type="NCBI Taxonomy" id="1860102"/>
    <lineage>
        <taxon>Bacteria</taxon>
        <taxon>Pseudomonadati</taxon>
        <taxon>Pseudomonadota</taxon>
        <taxon>Betaproteobacteria</taxon>
        <taxon>Candidatus Accumulibacter</taxon>
    </lineage>
</organism>
<dbReference type="RefSeq" id="WP_186405944.1">
    <property type="nucleotide sequence ID" value="NZ_FLQX01000035.1"/>
</dbReference>
<accession>A0A1A8XK30</accession>
<evidence type="ECO:0000313" key="4">
    <source>
        <dbReference type="Proteomes" id="UP000199169"/>
    </source>
</evidence>
<keyword evidence="4" id="KW-1185">Reference proteome</keyword>
<keyword evidence="1" id="KW-1133">Transmembrane helix</keyword>
<evidence type="ECO:0000256" key="1">
    <source>
        <dbReference type="SAM" id="Phobius"/>
    </source>
</evidence>
<reference evidence="3 4" key="1">
    <citation type="submission" date="2016-06" db="EMBL/GenBank/DDBJ databases">
        <authorList>
            <person name="Kjaerup R.B."/>
            <person name="Dalgaard T.S."/>
            <person name="Juul-Madsen H.R."/>
        </authorList>
    </citation>
    <scope>NUCLEOTIDE SEQUENCE [LARGE SCALE GENOMIC DNA]</scope>
    <source>
        <strain evidence="3">3</strain>
    </source>
</reference>
<dbReference type="InterPro" id="IPR025746">
    <property type="entry name" value="PilX_N_dom"/>
</dbReference>
<dbReference type="AlphaFoldDB" id="A0A1A8XK30"/>